<dbReference type="Gene3D" id="1.10.45.10">
    <property type="entry name" value="Vanillyl-alcohol Oxidase, Chain A, domain 4"/>
    <property type="match status" value="1"/>
</dbReference>
<comment type="similarity">
    <text evidence="2">Belongs to the FAD-binding oxidoreductase/transferase type 4 family.</text>
</comment>
<name>A0A0C4YFX4_9BURK</name>
<dbReference type="InterPro" id="IPR006094">
    <property type="entry name" value="Oxid_FAD_bind_N"/>
</dbReference>
<dbReference type="OrthoDB" id="8522822at2"/>
<evidence type="ECO:0000313" key="10">
    <source>
        <dbReference type="Proteomes" id="UP000031843"/>
    </source>
</evidence>
<keyword evidence="6 9" id="KW-0560">Oxidoreductase</keyword>
<dbReference type="GO" id="GO:1903457">
    <property type="term" value="P:lactate catabolic process"/>
    <property type="evidence" value="ECO:0007669"/>
    <property type="project" value="TreeGrafter"/>
</dbReference>
<dbReference type="InterPro" id="IPR036318">
    <property type="entry name" value="FAD-bd_PCMH-like_sf"/>
</dbReference>
<keyword evidence="10" id="KW-1185">Reference proteome</keyword>
<keyword evidence="5" id="KW-0809">Transit peptide</keyword>
<dbReference type="GO" id="GO:0004458">
    <property type="term" value="F:D-lactate dehydrogenase (cytochrome) activity"/>
    <property type="evidence" value="ECO:0007669"/>
    <property type="project" value="UniProtKB-EC"/>
</dbReference>
<dbReference type="RefSeq" id="WP_043349411.1">
    <property type="nucleotide sequence ID" value="NZ_CP010536.1"/>
</dbReference>
<dbReference type="EMBL" id="CP010536">
    <property type="protein sequence ID" value="AJG20884.1"/>
    <property type="molecule type" value="Genomic_DNA"/>
</dbReference>
<dbReference type="InterPro" id="IPR016169">
    <property type="entry name" value="FAD-bd_PCMH_sub2"/>
</dbReference>
<proteinExistence type="inferred from homology"/>
<dbReference type="KEGG" id="cbw:RR42_m3518"/>
<dbReference type="InterPro" id="IPR016171">
    <property type="entry name" value="Vanillyl_alc_oxidase_C-sub2"/>
</dbReference>
<evidence type="ECO:0000259" key="8">
    <source>
        <dbReference type="PROSITE" id="PS51387"/>
    </source>
</evidence>
<evidence type="ECO:0000256" key="3">
    <source>
        <dbReference type="ARBA" id="ARBA00022630"/>
    </source>
</evidence>
<evidence type="ECO:0000256" key="6">
    <source>
        <dbReference type="ARBA" id="ARBA00023002"/>
    </source>
</evidence>
<dbReference type="Pfam" id="PF01565">
    <property type="entry name" value="FAD_binding_4"/>
    <property type="match status" value="1"/>
</dbReference>
<dbReference type="PROSITE" id="PS51387">
    <property type="entry name" value="FAD_PCMH"/>
    <property type="match status" value="1"/>
</dbReference>
<dbReference type="FunFam" id="3.30.465.10:FF:000016">
    <property type="entry name" value="probable D-lactate dehydrogenase, mitochondrial"/>
    <property type="match status" value="1"/>
</dbReference>
<keyword evidence="3" id="KW-0285">Flavoprotein</keyword>
<dbReference type="AlphaFoldDB" id="A0A0C4YFX4"/>
<dbReference type="Proteomes" id="UP000031843">
    <property type="component" value="Chromosome main"/>
</dbReference>
<dbReference type="InterPro" id="IPR016164">
    <property type="entry name" value="FAD-linked_Oxase-like_C"/>
</dbReference>
<dbReference type="Pfam" id="PF02913">
    <property type="entry name" value="FAD-oxidase_C"/>
    <property type="match status" value="1"/>
</dbReference>
<sequence length="472" mass="50766">MNQPLPHAALVRQPLPVAVRDALQARFGERFSTSPGVCDHHGRDESPFPPAAPDGVVFAHTTEEVAEVARLCNEHRVPLIAYGAGSSLEGHLLAVAGGISLDLSEMNKVLSVQPEDLNVTVQPGVTRKQLNQEIKDSGLFFPIDPGADASLGGMCATRASGTNAVRYGTMRENVLALTVVTADGRIIKTGTHARKSSAGYDLTRLMIGSEGTLGIITEVTVRLYPQPEAISAAICSFPSMGSAVRATIETIQLGVPVARVEFVDALAIRAINRHDNLSMPEAPHLFFEFHGTEAGVKEQAETVQQIAADNGGQGFEWATRPEDRSRLWNARHTAYFAMLQLKPGCKAVTTDVCVPISRLADCVTETERDLNASSLPCPIVGHVGDGNFHVAILTDPEKPEELAEAETINRRIVERALAMGGTCTGEHGVGLHKMDFLVSEHGEDALDLMRAIKNALDPNHILNPGKIFRPVR</sequence>
<dbReference type="SUPFAM" id="SSF56176">
    <property type="entry name" value="FAD-binding/transporter-associated domain-like"/>
    <property type="match status" value="1"/>
</dbReference>
<dbReference type="SUPFAM" id="SSF55103">
    <property type="entry name" value="FAD-linked oxidases, C-terminal domain"/>
    <property type="match status" value="1"/>
</dbReference>
<reference evidence="9 10" key="1">
    <citation type="journal article" date="2015" name="Genome Announc.">
        <title>Complete Genome Sequence of Cupriavidus basilensis 4G11, Isolated from the Oak Ridge Field Research Center Site.</title>
        <authorList>
            <person name="Ray J."/>
            <person name="Waters R.J."/>
            <person name="Skerker J.M."/>
            <person name="Kuehl J.V."/>
            <person name="Price M.N."/>
            <person name="Huang J."/>
            <person name="Chakraborty R."/>
            <person name="Arkin A.P."/>
            <person name="Deutschbauer A."/>
        </authorList>
    </citation>
    <scope>NUCLEOTIDE SEQUENCE [LARGE SCALE GENOMIC DNA]</scope>
    <source>
        <strain evidence="9">4G11</strain>
    </source>
</reference>
<dbReference type="GO" id="GO:0071949">
    <property type="term" value="F:FAD binding"/>
    <property type="evidence" value="ECO:0007669"/>
    <property type="project" value="InterPro"/>
</dbReference>
<comment type="cofactor">
    <cofactor evidence="1">
        <name>FAD</name>
        <dbReference type="ChEBI" id="CHEBI:57692"/>
    </cofactor>
</comment>
<feature type="domain" description="FAD-binding PCMH-type" evidence="8">
    <location>
        <begin position="49"/>
        <end position="226"/>
    </location>
</feature>
<keyword evidence="4" id="KW-0274">FAD</keyword>
<gene>
    <name evidence="9" type="ORF">RR42_m3518</name>
</gene>
<evidence type="ECO:0000313" key="9">
    <source>
        <dbReference type="EMBL" id="AJG20884.1"/>
    </source>
</evidence>
<dbReference type="Gene3D" id="3.30.70.2740">
    <property type="match status" value="1"/>
</dbReference>
<dbReference type="FunFam" id="3.30.70.2740:FF:000001">
    <property type="entry name" value="D-lactate dehydrogenase mitochondrial"/>
    <property type="match status" value="1"/>
</dbReference>
<protein>
    <recommendedName>
        <fullName evidence="7">D-lactate dehydrogenase (cytochrome)</fullName>
        <ecNumber evidence="7">1.1.2.4</ecNumber>
    </recommendedName>
</protein>
<evidence type="ECO:0000256" key="2">
    <source>
        <dbReference type="ARBA" id="ARBA00008000"/>
    </source>
</evidence>
<dbReference type="FunFam" id="1.10.45.10:FF:000001">
    <property type="entry name" value="D-lactate dehydrogenase mitochondrial"/>
    <property type="match status" value="1"/>
</dbReference>
<dbReference type="InterPro" id="IPR016166">
    <property type="entry name" value="FAD-bd_PCMH"/>
</dbReference>
<dbReference type="EC" id="1.1.2.4" evidence="7"/>
<organism evidence="9 10">
    <name type="scientific">Cupriavidus basilensis</name>
    <dbReference type="NCBI Taxonomy" id="68895"/>
    <lineage>
        <taxon>Bacteria</taxon>
        <taxon>Pseudomonadati</taxon>
        <taxon>Pseudomonadota</taxon>
        <taxon>Betaproteobacteria</taxon>
        <taxon>Burkholderiales</taxon>
        <taxon>Burkholderiaceae</taxon>
        <taxon>Cupriavidus</taxon>
    </lineage>
</organism>
<dbReference type="PANTHER" id="PTHR11748">
    <property type="entry name" value="D-LACTATE DEHYDROGENASE"/>
    <property type="match status" value="1"/>
</dbReference>
<dbReference type="STRING" id="68895.RR42_m3518"/>
<accession>A0A0C4YFX4</accession>
<dbReference type="InterPro" id="IPR004113">
    <property type="entry name" value="FAD-bd_oxidored_4_C"/>
</dbReference>
<dbReference type="Gene3D" id="3.30.465.10">
    <property type="match status" value="1"/>
</dbReference>
<evidence type="ECO:0000256" key="1">
    <source>
        <dbReference type="ARBA" id="ARBA00001974"/>
    </source>
</evidence>
<dbReference type="GO" id="GO:0008720">
    <property type="term" value="F:D-lactate dehydrogenase (NAD+) activity"/>
    <property type="evidence" value="ECO:0007669"/>
    <property type="project" value="TreeGrafter"/>
</dbReference>
<evidence type="ECO:0000256" key="4">
    <source>
        <dbReference type="ARBA" id="ARBA00022827"/>
    </source>
</evidence>
<dbReference type="PANTHER" id="PTHR11748:SF111">
    <property type="entry name" value="D-LACTATE DEHYDROGENASE, MITOCHONDRIAL-RELATED"/>
    <property type="match status" value="1"/>
</dbReference>
<evidence type="ECO:0000256" key="7">
    <source>
        <dbReference type="ARBA" id="ARBA00038897"/>
    </source>
</evidence>
<evidence type="ECO:0000256" key="5">
    <source>
        <dbReference type="ARBA" id="ARBA00022946"/>
    </source>
</evidence>